<evidence type="ECO:0000313" key="2">
    <source>
        <dbReference type="Proteomes" id="UP000094243"/>
    </source>
</evidence>
<dbReference type="Proteomes" id="UP000094243">
    <property type="component" value="Unassembled WGS sequence"/>
</dbReference>
<reference evidence="2" key="1">
    <citation type="submission" date="2016-09" db="EMBL/GenBank/DDBJ databases">
        <authorList>
            <person name="Greninger A.L."/>
            <person name="Jerome K.R."/>
            <person name="Mcnair B."/>
            <person name="Wallis C."/>
            <person name="Fang F."/>
        </authorList>
    </citation>
    <scope>NUCLEOTIDE SEQUENCE [LARGE SCALE GENOMIC DNA]</scope>
    <source>
        <strain evidence="2">M7</strain>
    </source>
</reference>
<evidence type="ECO:0000313" key="1">
    <source>
        <dbReference type="EMBL" id="ODQ85355.1"/>
    </source>
</evidence>
<organism evidence="1 2">
    <name type="scientific">Mycolicibacterium holsaticum</name>
    <dbReference type="NCBI Taxonomy" id="152142"/>
    <lineage>
        <taxon>Bacteria</taxon>
        <taxon>Bacillati</taxon>
        <taxon>Actinomycetota</taxon>
        <taxon>Actinomycetes</taxon>
        <taxon>Mycobacteriales</taxon>
        <taxon>Mycobacteriaceae</taxon>
        <taxon>Mycolicibacterium</taxon>
    </lineage>
</organism>
<comment type="caution">
    <text evidence="1">The sequence shown here is derived from an EMBL/GenBank/DDBJ whole genome shotgun (WGS) entry which is preliminary data.</text>
</comment>
<gene>
    <name evidence="1" type="ORF">BHQ17_23530</name>
</gene>
<name>A0A1E3R606_9MYCO</name>
<dbReference type="EMBL" id="MIGZ01000187">
    <property type="protein sequence ID" value="ODQ85355.1"/>
    <property type="molecule type" value="Genomic_DNA"/>
</dbReference>
<dbReference type="OrthoDB" id="5242307at2"/>
<sequence>MRRSTTSAGTDRQAAHARKRKTLCAFLIAELICALLLLGRFDTPSGPVMAAPASMTTPSAASASQTLRDGRTVRLLGLGGQRTSALLARIAAEIDDAAAAVTAFWGPDWPSEIVVVAAATPDQFAAIGGGDVHTAATTAEQIMFAPDADAMSDSALRIVLRHELFHYAARAQTAADAPRWLTEGVADFVARPATPRPYVAVATLPTDAELAGPQRDAAYDRAWLFSRFVAETYGVAALRDLYQRACGHGHADTSTALRETLDAEPQAILQRWRQWM</sequence>
<keyword evidence="2" id="KW-1185">Reference proteome</keyword>
<proteinExistence type="predicted"/>
<protein>
    <submittedName>
        <fullName evidence="1">Peptidase</fullName>
    </submittedName>
</protein>
<dbReference type="AlphaFoldDB" id="A0A1E3R606"/>
<dbReference type="RefSeq" id="WP_069407491.1">
    <property type="nucleotide sequence ID" value="NZ_MIGZ01000187.1"/>
</dbReference>
<accession>A0A1E3R606</accession>